<dbReference type="PROSITE" id="PS51196">
    <property type="entry name" value="SECA_MOTOR_DEAD"/>
    <property type="match status" value="1"/>
</dbReference>
<feature type="domain" description="SecA family profile" evidence="18">
    <location>
        <begin position="3"/>
        <end position="613"/>
    </location>
</feature>
<dbReference type="CDD" id="cd17928">
    <property type="entry name" value="DEXDc_SecA"/>
    <property type="match status" value="1"/>
</dbReference>
<comment type="subunit">
    <text evidence="15">Monomer and homodimer. Part of the essential Sec protein translocation apparatus which comprises SecA, SecYEG and auxiliary proteins SecDF-YajC and YidC.</text>
</comment>
<keyword evidence="9" id="KW-0862">Zinc</keyword>
<name>A0A7T2GL41_9SPHN</name>
<dbReference type="InterPro" id="IPR011115">
    <property type="entry name" value="SecA_DEAD"/>
</dbReference>
<dbReference type="NCBIfam" id="TIGR00963">
    <property type="entry name" value="secA"/>
    <property type="match status" value="1"/>
</dbReference>
<dbReference type="InterPro" id="IPR004027">
    <property type="entry name" value="SEC_C_motif"/>
</dbReference>
<proteinExistence type="inferred from homology"/>
<evidence type="ECO:0000313" key="20">
    <source>
        <dbReference type="Proteomes" id="UP000594873"/>
    </source>
</evidence>
<dbReference type="GO" id="GO:0008564">
    <property type="term" value="F:protein-exporting ATPase activity"/>
    <property type="evidence" value="ECO:0007669"/>
    <property type="project" value="UniProtKB-EC"/>
</dbReference>
<evidence type="ECO:0000256" key="13">
    <source>
        <dbReference type="ARBA" id="ARBA00023010"/>
    </source>
</evidence>
<dbReference type="InterPro" id="IPR014018">
    <property type="entry name" value="SecA_motor_DEAD"/>
</dbReference>
<dbReference type="FunFam" id="1.10.3060.10:FF:000003">
    <property type="entry name" value="Protein translocase subunit SecA"/>
    <property type="match status" value="1"/>
</dbReference>
<dbReference type="FunFam" id="3.40.50.300:FF:000113">
    <property type="entry name" value="Preprotein translocase subunit SecA"/>
    <property type="match status" value="1"/>
</dbReference>
<evidence type="ECO:0000256" key="16">
    <source>
        <dbReference type="RuleBase" id="RU003874"/>
    </source>
</evidence>
<comment type="similarity">
    <text evidence="2 15 16">Belongs to the SecA family.</text>
</comment>
<dbReference type="Gene3D" id="3.40.50.300">
    <property type="entry name" value="P-loop containing nucleotide triphosphate hydrolases"/>
    <property type="match status" value="2"/>
</dbReference>
<dbReference type="Pfam" id="PF01043">
    <property type="entry name" value="SecA_PP_bind"/>
    <property type="match status" value="1"/>
</dbReference>
<evidence type="ECO:0000259" key="17">
    <source>
        <dbReference type="PROSITE" id="PS51192"/>
    </source>
</evidence>
<evidence type="ECO:0000256" key="1">
    <source>
        <dbReference type="ARBA" id="ARBA00001947"/>
    </source>
</evidence>
<dbReference type="SUPFAM" id="SSF52540">
    <property type="entry name" value="P-loop containing nucleoside triphosphate hydrolases"/>
    <property type="match status" value="2"/>
</dbReference>
<dbReference type="FunFam" id="3.90.1440.10:FF:000001">
    <property type="entry name" value="Preprotein translocase subunit SecA"/>
    <property type="match status" value="1"/>
</dbReference>
<keyword evidence="3 15" id="KW-0813">Transport</keyword>
<sequence length="911" mass="102202">MFGGFAKAIFGSSNDRYVRSLRKIVDKINALEPEIQAMSDEELKGQTARFRERYEAGETLDALLPEAFATVREASVRVLGMRHFDVQLIGGIALHRGEIAEMRTGEGKTLVATLPTYLNAIPGNGVHVVTVNDYLARRDADWMGQVYRFLGMSVGVIVPNLSDVQRRDAYHSDITYATNNELGFDYLRDNMKYDRAQMVQRPFNYAIVDEVDSILIDEARTPLIISGPTDDKSELYKSVDAIVRNMVPEDYEVDEKQKSVVLTEDGTEKMERLLEEAGLLVGANLYDFENTQVVHHVNQALKANVIFKADVDYLIYEGKVCIIDEFTGRMLEGRRWSDGLHQAVEAKEGVTIEPENQTLASITFQNYFRMYPKLSGMTGTAATEAPEFYDIYKMNVVTIPTNVPVQRLDEDDEFYKNQADKFAAITTAVKEKQELGQPVLVGTVSIEKSTALSKYFTAEGIKHNVLNAKYHEQEAHIVAQAGRIGAVTIATNMAGRGTDIQLGGNLEFRMADEHADLTHGTPEYDAKAAEIRAEIAEEKQRVLAAGGLFVLGTERHESRRIDNQLRGRSGRQGDPGLSRFYLSLDDDLLRIFGPQTMFARLMNKNLADGEAIVSPWISKAIETAQKKVEARNYDIRKQVVEYDDVMNDQRKVIYEQRADIMDAETVGDVVVDMRSETVNGIVGEACPPNSYPEQWDVPLLKERLQQVFGLTPPIDDWVQEEAVDPEMLVERVLALATAQVDEKTAQLPPETYVQVEKSILLQSLDHHWKEHLAMLDALRQVVHLRAYAQKKPIDEYKHEAFQMFERMLGAIREDVTRTLAFAQFNWSPPPEPVLPDFVTTHIDPLTGDDDTADIDAATGNIMSRLAPMQGDRPEMPANVTQAVMTGEEPISRNAPCPCGSGRKYKHCHGAL</sequence>
<evidence type="ECO:0000256" key="2">
    <source>
        <dbReference type="ARBA" id="ARBA00007650"/>
    </source>
</evidence>
<dbReference type="InterPro" id="IPR011130">
    <property type="entry name" value="SecA_preprotein_X-link_dom"/>
</dbReference>
<dbReference type="InterPro" id="IPR020937">
    <property type="entry name" value="SecA_CS"/>
</dbReference>
<evidence type="ECO:0000256" key="6">
    <source>
        <dbReference type="ARBA" id="ARBA00022519"/>
    </source>
</evidence>
<dbReference type="GO" id="GO:0031522">
    <property type="term" value="C:cell envelope Sec protein transport complex"/>
    <property type="evidence" value="ECO:0007669"/>
    <property type="project" value="UniProtKB-ARBA"/>
</dbReference>
<keyword evidence="7" id="KW-0479">Metal-binding</keyword>
<dbReference type="KEGG" id="sflv:IC614_04060"/>
<dbReference type="InterPro" id="IPR014001">
    <property type="entry name" value="Helicase_ATP-bd"/>
</dbReference>
<dbReference type="PRINTS" id="PR00906">
    <property type="entry name" value="SECA"/>
</dbReference>
<evidence type="ECO:0000256" key="5">
    <source>
        <dbReference type="ARBA" id="ARBA00022490"/>
    </source>
</evidence>
<comment type="catalytic activity">
    <reaction evidence="15">
        <text>ATP + H2O + cellular proteinSide 1 = ADP + phosphate + cellular proteinSide 2.</text>
        <dbReference type="EC" id="7.4.2.8"/>
    </reaction>
</comment>
<dbReference type="Gene3D" id="3.90.1440.10">
    <property type="entry name" value="SecA, preprotein cross-linking domain"/>
    <property type="match status" value="1"/>
</dbReference>
<dbReference type="HAMAP" id="MF_01382">
    <property type="entry name" value="SecA"/>
    <property type="match status" value="1"/>
</dbReference>
<dbReference type="GO" id="GO:0065002">
    <property type="term" value="P:intracellular protein transmembrane transport"/>
    <property type="evidence" value="ECO:0007669"/>
    <property type="project" value="UniProtKB-UniRule"/>
</dbReference>
<keyword evidence="5 15" id="KW-0963">Cytoplasm</keyword>
<dbReference type="GO" id="GO:0005524">
    <property type="term" value="F:ATP binding"/>
    <property type="evidence" value="ECO:0007669"/>
    <property type="project" value="UniProtKB-UniRule"/>
</dbReference>
<dbReference type="Pfam" id="PF07516">
    <property type="entry name" value="SecA_SW"/>
    <property type="match status" value="1"/>
</dbReference>
<dbReference type="InterPro" id="IPR044722">
    <property type="entry name" value="SecA_SF2_C"/>
</dbReference>
<dbReference type="InterPro" id="IPR000185">
    <property type="entry name" value="SecA"/>
</dbReference>
<dbReference type="InterPro" id="IPR027417">
    <property type="entry name" value="P-loop_NTPase"/>
</dbReference>
<dbReference type="GO" id="GO:0006605">
    <property type="term" value="P:protein targeting"/>
    <property type="evidence" value="ECO:0007669"/>
    <property type="project" value="UniProtKB-UniRule"/>
</dbReference>
<evidence type="ECO:0000256" key="15">
    <source>
        <dbReference type="HAMAP-Rule" id="MF_01382"/>
    </source>
</evidence>
<evidence type="ECO:0000256" key="7">
    <source>
        <dbReference type="ARBA" id="ARBA00022723"/>
    </source>
</evidence>
<dbReference type="EC" id="7.4.2.8" evidence="15"/>
<evidence type="ECO:0000256" key="8">
    <source>
        <dbReference type="ARBA" id="ARBA00022741"/>
    </source>
</evidence>
<comment type="subcellular location">
    <subcellularLocation>
        <location evidence="15">Cell membrane</location>
        <topology evidence="15">Peripheral membrane protein</topology>
        <orientation evidence="15">Cytoplasmic side</orientation>
    </subcellularLocation>
    <subcellularLocation>
        <location evidence="15">Cytoplasm</location>
    </subcellularLocation>
    <text evidence="15">Distribution is 50-50.</text>
</comment>
<evidence type="ECO:0000256" key="10">
    <source>
        <dbReference type="ARBA" id="ARBA00022840"/>
    </source>
</evidence>
<dbReference type="SUPFAM" id="SSF81767">
    <property type="entry name" value="Pre-protein crosslinking domain of SecA"/>
    <property type="match status" value="1"/>
</dbReference>
<evidence type="ECO:0000313" key="19">
    <source>
        <dbReference type="EMBL" id="QPQ55772.1"/>
    </source>
</evidence>
<keyword evidence="10 15" id="KW-0067">ATP-binding</keyword>
<evidence type="ECO:0000256" key="12">
    <source>
        <dbReference type="ARBA" id="ARBA00022967"/>
    </source>
</evidence>
<evidence type="ECO:0000259" key="18">
    <source>
        <dbReference type="PROSITE" id="PS51196"/>
    </source>
</evidence>
<dbReference type="Gene3D" id="3.10.450.50">
    <property type="match status" value="1"/>
</dbReference>
<reference evidence="19 20" key="1">
    <citation type="submission" date="2020-11" db="EMBL/GenBank/DDBJ databases">
        <title>Genome seq and assembly of Sphingosinicella sp.</title>
        <authorList>
            <person name="Chhetri G."/>
        </authorList>
    </citation>
    <scope>NUCLEOTIDE SEQUENCE [LARGE SCALE GENOMIC DNA]</scope>
    <source>
        <strain evidence="19 20">UDD2</strain>
    </source>
</reference>
<dbReference type="GO" id="GO:0017038">
    <property type="term" value="P:protein import"/>
    <property type="evidence" value="ECO:0007669"/>
    <property type="project" value="InterPro"/>
</dbReference>
<evidence type="ECO:0000256" key="4">
    <source>
        <dbReference type="ARBA" id="ARBA00022475"/>
    </source>
</evidence>
<dbReference type="InterPro" id="IPR036266">
    <property type="entry name" value="SecA_Wing/Scaffold_sf"/>
</dbReference>
<dbReference type="GO" id="GO:0043952">
    <property type="term" value="P:protein transport by the Sec complex"/>
    <property type="evidence" value="ECO:0007669"/>
    <property type="project" value="TreeGrafter"/>
</dbReference>
<keyword evidence="20" id="KW-1185">Reference proteome</keyword>
<dbReference type="Proteomes" id="UP000594873">
    <property type="component" value="Chromosome"/>
</dbReference>
<comment type="function">
    <text evidence="15">Part of the Sec protein translocase complex. Interacts with the SecYEG preprotein conducting channel. Has a central role in coupling the hydrolysis of ATP to the transfer of proteins into and across the cell membrane, serving both as a receptor for the preprotein-SecB complex and as an ATP-driven molecular motor driving the stepwise translocation of polypeptide chains across the membrane.</text>
</comment>
<dbReference type="InterPro" id="IPR011116">
    <property type="entry name" value="SecA_Wing/Scaffold"/>
</dbReference>
<dbReference type="PROSITE" id="PS01312">
    <property type="entry name" value="SECA"/>
    <property type="match status" value="1"/>
</dbReference>
<evidence type="ECO:0000256" key="14">
    <source>
        <dbReference type="ARBA" id="ARBA00023136"/>
    </source>
</evidence>
<keyword evidence="8 15" id="KW-0547">Nucleotide-binding</keyword>
<feature type="binding site" evidence="15">
    <location>
        <position position="87"/>
    </location>
    <ligand>
        <name>ATP</name>
        <dbReference type="ChEBI" id="CHEBI:30616"/>
    </ligand>
</feature>
<dbReference type="PANTHER" id="PTHR30612:SF0">
    <property type="entry name" value="CHLOROPLAST PROTEIN-TRANSPORTING ATPASE"/>
    <property type="match status" value="1"/>
</dbReference>
<evidence type="ECO:0000256" key="3">
    <source>
        <dbReference type="ARBA" id="ARBA00022448"/>
    </source>
</evidence>
<gene>
    <name evidence="15 19" type="primary">secA</name>
    <name evidence="19" type="ORF">IC614_04060</name>
</gene>
<keyword evidence="14 15" id="KW-0472">Membrane</keyword>
<evidence type="ECO:0000256" key="9">
    <source>
        <dbReference type="ARBA" id="ARBA00022833"/>
    </source>
</evidence>
<feature type="binding site" evidence="15">
    <location>
        <begin position="105"/>
        <end position="109"/>
    </location>
    <ligand>
        <name>ATP</name>
        <dbReference type="ChEBI" id="CHEBI:30616"/>
    </ligand>
</feature>
<dbReference type="NCBIfam" id="NF009538">
    <property type="entry name" value="PRK12904.1"/>
    <property type="match status" value="1"/>
</dbReference>
<protein>
    <recommendedName>
        <fullName evidence="15 16">Protein translocase subunit SecA</fullName>
        <ecNumber evidence="15">7.4.2.8</ecNumber>
    </recommendedName>
</protein>
<comment type="cofactor">
    <cofactor evidence="1">
        <name>Zn(2+)</name>
        <dbReference type="ChEBI" id="CHEBI:29105"/>
    </cofactor>
</comment>
<dbReference type="Pfam" id="PF02810">
    <property type="entry name" value="SEC-C"/>
    <property type="match status" value="1"/>
</dbReference>
<dbReference type="GO" id="GO:0005886">
    <property type="term" value="C:plasma membrane"/>
    <property type="evidence" value="ECO:0007669"/>
    <property type="project" value="UniProtKB-SubCell"/>
</dbReference>
<feature type="binding site" evidence="15">
    <location>
        <position position="499"/>
    </location>
    <ligand>
        <name>ATP</name>
        <dbReference type="ChEBI" id="CHEBI:30616"/>
    </ligand>
</feature>
<dbReference type="GO" id="GO:0046872">
    <property type="term" value="F:metal ion binding"/>
    <property type="evidence" value="ECO:0007669"/>
    <property type="project" value="UniProtKB-KW"/>
</dbReference>
<dbReference type="FunFam" id="3.40.50.300:FF:000334">
    <property type="entry name" value="Protein translocase subunit SecA"/>
    <property type="match status" value="1"/>
</dbReference>
<keyword evidence="6" id="KW-0997">Cell inner membrane</keyword>
<dbReference type="PANTHER" id="PTHR30612">
    <property type="entry name" value="SECA INNER MEMBRANE COMPONENT OF SEC PROTEIN SECRETION SYSTEM"/>
    <property type="match status" value="1"/>
</dbReference>
<keyword evidence="13 15" id="KW-0811">Translocation</keyword>
<keyword evidence="12 15" id="KW-1278">Translocase</keyword>
<dbReference type="CDD" id="cd18803">
    <property type="entry name" value="SF2_C_secA"/>
    <property type="match status" value="1"/>
</dbReference>
<keyword evidence="4 15" id="KW-1003">Cell membrane</keyword>
<dbReference type="AlphaFoldDB" id="A0A7T2GL41"/>
<dbReference type="SMART" id="SM00958">
    <property type="entry name" value="SecA_PP_bind"/>
    <property type="match status" value="1"/>
</dbReference>
<dbReference type="InterPro" id="IPR036670">
    <property type="entry name" value="SecA_X-link_sf"/>
</dbReference>
<dbReference type="SUPFAM" id="SSF81886">
    <property type="entry name" value="Helical scaffold and wing domains of SecA"/>
    <property type="match status" value="1"/>
</dbReference>
<dbReference type="GO" id="GO:0005829">
    <property type="term" value="C:cytosol"/>
    <property type="evidence" value="ECO:0007669"/>
    <property type="project" value="TreeGrafter"/>
</dbReference>
<dbReference type="EMBL" id="CP065592">
    <property type="protein sequence ID" value="QPQ55772.1"/>
    <property type="molecule type" value="Genomic_DNA"/>
</dbReference>
<dbReference type="PROSITE" id="PS51192">
    <property type="entry name" value="HELICASE_ATP_BIND_1"/>
    <property type="match status" value="1"/>
</dbReference>
<dbReference type="Pfam" id="PF21090">
    <property type="entry name" value="P-loop_SecA"/>
    <property type="match status" value="1"/>
</dbReference>
<dbReference type="Pfam" id="PF07517">
    <property type="entry name" value="SecA_DEAD"/>
    <property type="match status" value="1"/>
</dbReference>
<evidence type="ECO:0000256" key="11">
    <source>
        <dbReference type="ARBA" id="ARBA00022927"/>
    </source>
</evidence>
<feature type="domain" description="Helicase ATP-binding" evidence="17">
    <location>
        <begin position="89"/>
        <end position="247"/>
    </location>
</feature>
<keyword evidence="11 15" id="KW-0653">Protein transport</keyword>
<dbReference type="RefSeq" id="WP_200972543.1">
    <property type="nucleotide sequence ID" value="NZ_CP065592.1"/>
</dbReference>
<accession>A0A7T2GL41</accession>
<dbReference type="Gene3D" id="1.10.3060.10">
    <property type="entry name" value="Helical scaffold and wing domains of SecA"/>
    <property type="match status" value="1"/>
</dbReference>
<dbReference type="SMART" id="SM00957">
    <property type="entry name" value="SecA_DEAD"/>
    <property type="match status" value="1"/>
</dbReference>
<organism evidence="19 20">
    <name type="scientific">Allosphingosinicella flava</name>
    <dbReference type="NCBI Taxonomy" id="2771430"/>
    <lineage>
        <taxon>Bacteria</taxon>
        <taxon>Pseudomonadati</taxon>
        <taxon>Pseudomonadota</taxon>
        <taxon>Alphaproteobacteria</taxon>
        <taxon>Sphingomonadales</taxon>
        <taxon>Sphingomonadaceae</taxon>
        <taxon>Allosphingosinicella</taxon>
    </lineage>
</organism>